<comment type="caution">
    <text evidence="3">The sequence shown here is derived from an EMBL/GenBank/DDBJ whole genome shotgun (WGS) entry which is preliminary data.</text>
</comment>
<gene>
    <name evidence="3" type="ORF">DET59_102118</name>
</gene>
<evidence type="ECO:0000313" key="4">
    <source>
        <dbReference type="Proteomes" id="UP000252118"/>
    </source>
</evidence>
<evidence type="ECO:0000256" key="1">
    <source>
        <dbReference type="SAM" id="Coils"/>
    </source>
</evidence>
<organism evidence="3 4">
    <name type="scientific">Rossellomorea aquimaris</name>
    <dbReference type="NCBI Taxonomy" id="189382"/>
    <lineage>
        <taxon>Bacteria</taxon>
        <taxon>Bacillati</taxon>
        <taxon>Bacillota</taxon>
        <taxon>Bacilli</taxon>
        <taxon>Bacillales</taxon>
        <taxon>Bacillaceae</taxon>
        <taxon>Rossellomorea</taxon>
    </lineage>
</organism>
<name>A0A366EZ48_9BACI</name>
<feature type="region of interest" description="Disordered" evidence="2">
    <location>
        <begin position="309"/>
        <end position="328"/>
    </location>
</feature>
<feature type="coiled-coil region" evidence="1">
    <location>
        <begin position="25"/>
        <end position="52"/>
    </location>
</feature>
<feature type="region of interest" description="Disordered" evidence="2">
    <location>
        <begin position="336"/>
        <end position="391"/>
    </location>
</feature>
<sequence length="391" mass="46766">MTVEEDKSKDGTGHPEVMNDIHLISEELESLYNHYSRRIKNVSEELSRERSKHKVYQLEIAENHHTIQMLTEQIDYLLQDIELKHEIYLQLQHELKRGPFPDETELINEATNEPENQNVSREDNDLLLPTAIPEIRVIYESTVSHKKSQLESVKNEAISLLVEANEYFLSESKRSFEVEVYANAFITQLAWIRKQQKQYMEEKNKRWYVKMWKFLWGKEENNHPEIIKKLNLIEEQLESYSGKFNEVKETLNKSNEREETTQNYLQKMSALHEELKKIEEHYEEELHALRNQIEEFKQREKDLERQMTLMNEKDSGNQKGKSQREMELEKELTKLRQDLKSQSNKKNDLYNKMKKQSKQAPQGNPQFEEYGNIPMAPEAKRTMFNPNKYIR</sequence>
<dbReference type="RefSeq" id="WP_113968148.1">
    <property type="nucleotide sequence ID" value="NZ_QNRJ01000002.1"/>
</dbReference>
<keyword evidence="1" id="KW-0175">Coiled coil</keyword>
<dbReference type="EMBL" id="QNRJ01000002">
    <property type="protein sequence ID" value="RBP06735.1"/>
    <property type="molecule type" value="Genomic_DNA"/>
</dbReference>
<protein>
    <submittedName>
        <fullName evidence="3">Uncharacterized protein</fullName>
    </submittedName>
</protein>
<dbReference type="OrthoDB" id="2805162at2"/>
<proteinExistence type="predicted"/>
<dbReference type="AlphaFoldDB" id="A0A366EZ48"/>
<feature type="compositionally biased region" description="Basic and acidic residues" evidence="2">
    <location>
        <begin position="336"/>
        <end position="351"/>
    </location>
</feature>
<reference evidence="3 4" key="1">
    <citation type="submission" date="2018-06" db="EMBL/GenBank/DDBJ databases">
        <title>Freshwater and sediment microbial communities from various areas in North America, analyzing microbe dynamics in response to fracking.</title>
        <authorList>
            <person name="Lamendella R."/>
        </authorList>
    </citation>
    <scope>NUCLEOTIDE SEQUENCE [LARGE SCALE GENOMIC DNA]</scope>
    <source>
        <strain evidence="3 4">97B</strain>
    </source>
</reference>
<evidence type="ECO:0000256" key="2">
    <source>
        <dbReference type="SAM" id="MobiDB-lite"/>
    </source>
</evidence>
<dbReference type="Proteomes" id="UP000252118">
    <property type="component" value="Unassembled WGS sequence"/>
</dbReference>
<evidence type="ECO:0000313" key="3">
    <source>
        <dbReference type="EMBL" id="RBP06735.1"/>
    </source>
</evidence>
<accession>A0A366EZ48</accession>